<sequence>MRRGRRRAAGHGQGRRWRRGGLRVRGRRAGPGPRGPPKESAPSCQDTQEGLWCYRAIAWLKHEGVAKHPTWYPTLTVSSSVPAFQKVLHQAGKSGCPLPCAEIPEEKDNRLRDMLASSWDDTVTTAPPSSTTTDIKEYYGKEEGIDCQGLIGDQCFVAVSWALAEGIKKHPDWYPELSAFPSFREVQVPHLPSSSQRRLSCPPSA</sequence>
<proteinExistence type="predicted"/>
<evidence type="ECO:0000256" key="1">
    <source>
        <dbReference type="SAM" id="MobiDB-lite"/>
    </source>
</evidence>
<gene>
    <name evidence="2" type="ORF">PCOR1329_LOCUS79407</name>
</gene>
<dbReference type="Proteomes" id="UP001189429">
    <property type="component" value="Unassembled WGS sequence"/>
</dbReference>
<comment type="caution">
    <text evidence="2">The sequence shown here is derived from an EMBL/GenBank/DDBJ whole genome shotgun (WGS) entry which is preliminary data.</text>
</comment>
<accession>A0ABN9XU66</accession>
<evidence type="ECO:0000313" key="3">
    <source>
        <dbReference type="Proteomes" id="UP001189429"/>
    </source>
</evidence>
<protein>
    <submittedName>
        <fullName evidence="2">Uncharacterized protein</fullName>
    </submittedName>
</protein>
<reference evidence="2" key="1">
    <citation type="submission" date="2023-10" db="EMBL/GenBank/DDBJ databases">
        <authorList>
            <person name="Chen Y."/>
            <person name="Shah S."/>
            <person name="Dougan E. K."/>
            <person name="Thang M."/>
            <person name="Chan C."/>
        </authorList>
    </citation>
    <scope>NUCLEOTIDE SEQUENCE [LARGE SCALE GENOMIC DNA]</scope>
</reference>
<evidence type="ECO:0000313" key="2">
    <source>
        <dbReference type="EMBL" id="CAK0902962.1"/>
    </source>
</evidence>
<dbReference type="EMBL" id="CAUYUJ010021145">
    <property type="protein sequence ID" value="CAK0902962.1"/>
    <property type="molecule type" value="Genomic_DNA"/>
</dbReference>
<feature type="region of interest" description="Disordered" evidence="1">
    <location>
        <begin position="1"/>
        <end position="45"/>
    </location>
</feature>
<name>A0ABN9XU66_9DINO</name>
<organism evidence="2 3">
    <name type="scientific">Prorocentrum cordatum</name>
    <dbReference type="NCBI Taxonomy" id="2364126"/>
    <lineage>
        <taxon>Eukaryota</taxon>
        <taxon>Sar</taxon>
        <taxon>Alveolata</taxon>
        <taxon>Dinophyceae</taxon>
        <taxon>Prorocentrales</taxon>
        <taxon>Prorocentraceae</taxon>
        <taxon>Prorocentrum</taxon>
    </lineage>
</organism>
<feature type="compositionally biased region" description="Basic residues" evidence="1">
    <location>
        <begin position="1"/>
        <end position="28"/>
    </location>
</feature>
<keyword evidence="3" id="KW-1185">Reference proteome</keyword>